<dbReference type="PANTHER" id="PTHR22946">
    <property type="entry name" value="DIENELACTONE HYDROLASE DOMAIN-CONTAINING PROTEIN-RELATED"/>
    <property type="match status" value="1"/>
</dbReference>
<dbReference type="PIRSF" id="PIRSF031982">
    <property type="entry name" value="UCP031982_abhydr"/>
    <property type="match status" value="1"/>
</dbReference>
<evidence type="ECO:0000313" key="3">
    <source>
        <dbReference type="Proteomes" id="UP000526625"/>
    </source>
</evidence>
<keyword evidence="3" id="KW-1185">Reference proteome</keyword>
<gene>
    <name evidence="2" type="ORF">GGD45_001371</name>
</gene>
<dbReference type="RefSeq" id="WP_197923094.1">
    <property type="nucleotide sequence ID" value="NZ_JAADZA010000017.1"/>
</dbReference>
<dbReference type="GO" id="GO:0016787">
    <property type="term" value="F:hydrolase activity"/>
    <property type="evidence" value="ECO:0007669"/>
    <property type="project" value="UniProtKB-KW"/>
</dbReference>
<keyword evidence="2" id="KW-0378">Hydrolase</keyword>
<protein>
    <submittedName>
        <fullName evidence="2">Dienelactone hydrolase</fullName>
    </submittedName>
</protein>
<reference evidence="2 3" key="1">
    <citation type="submission" date="2020-08" db="EMBL/GenBank/DDBJ databases">
        <title>Genomic Encyclopedia of Type Strains, Phase IV (KMG-V): Genome sequencing to study the core and pangenomes of soil and plant-associated prokaryotes.</title>
        <authorList>
            <person name="Whitman W."/>
        </authorList>
    </citation>
    <scope>NUCLEOTIDE SEQUENCE [LARGE SCALE GENOMIC DNA]</scope>
    <source>
        <strain evidence="2 3">SEMIA 4059</strain>
    </source>
</reference>
<dbReference type="Pfam" id="PF00326">
    <property type="entry name" value="Peptidase_S9"/>
    <property type="match status" value="1"/>
</dbReference>
<dbReference type="Gene3D" id="3.40.50.1820">
    <property type="entry name" value="alpha/beta hydrolase"/>
    <property type="match status" value="1"/>
</dbReference>
<comment type="caution">
    <text evidence="2">The sequence shown here is derived from an EMBL/GenBank/DDBJ whole genome shotgun (WGS) entry which is preliminary data.</text>
</comment>
<dbReference type="SUPFAM" id="SSF53474">
    <property type="entry name" value="alpha/beta-Hydrolases"/>
    <property type="match status" value="1"/>
</dbReference>
<dbReference type="EMBL" id="JACHBF010000003">
    <property type="protein sequence ID" value="MBB6490974.1"/>
    <property type="molecule type" value="Genomic_DNA"/>
</dbReference>
<sequence length="342" mass="36949">MSRKARSAGMIFRFWSHMAIMLIIGLPDAAHTQDYPFVGFQEASVPNGNEPALHAGIWYPTLARPQETSLETFTQEVAPGGAIVGQTLPLIVISHGGGGSLASHYDTALALAHAGFVVAAVDHAGDTFGDQRQVLKPWRRPQQLSRLITFVLEAWQDRDRVDPRRIGAFGFSNGGFAVLVAAGGKPDLALIDPYCHDHPAHDLCSALRSAGVSSVAALPVPSDAWRQDDRIKAVAVAAPAFGFTFSAGGLNHVTVPVQLWRAADDRHQPDPWYDEAVRAALPLPPELHVVAGAGHYDFLAPCSAALAKLAPIICIDPNGFDRAEFHRLMNAQLIHFFRSKLK</sequence>
<feature type="domain" description="Peptidase S9 prolyl oligopeptidase catalytic" evidence="1">
    <location>
        <begin position="110"/>
        <end position="188"/>
    </location>
</feature>
<name>A0ABR6QVL7_RHITR</name>
<evidence type="ECO:0000313" key="2">
    <source>
        <dbReference type="EMBL" id="MBB6490974.1"/>
    </source>
</evidence>
<organism evidence="2 3">
    <name type="scientific">Rhizobium tropici</name>
    <dbReference type="NCBI Taxonomy" id="398"/>
    <lineage>
        <taxon>Bacteria</taxon>
        <taxon>Pseudomonadati</taxon>
        <taxon>Pseudomonadota</taxon>
        <taxon>Alphaproteobacteria</taxon>
        <taxon>Hyphomicrobiales</taxon>
        <taxon>Rhizobiaceae</taxon>
        <taxon>Rhizobium/Agrobacterium group</taxon>
        <taxon>Rhizobium</taxon>
    </lineage>
</organism>
<dbReference type="InterPro" id="IPR050261">
    <property type="entry name" value="FrsA_esterase"/>
</dbReference>
<dbReference type="InterPro" id="IPR001375">
    <property type="entry name" value="Peptidase_S9_cat"/>
</dbReference>
<proteinExistence type="predicted"/>
<dbReference type="InterPro" id="IPR016986">
    <property type="entry name" value="UCP031982_abhydr"/>
</dbReference>
<evidence type="ECO:0000259" key="1">
    <source>
        <dbReference type="Pfam" id="PF00326"/>
    </source>
</evidence>
<accession>A0ABR6QVL7</accession>
<dbReference type="Proteomes" id="UP000526625">
    <property type="component" value="Unassembled WGS sequence"/>
</dbReference>
<dbReference type="InterPro" id="IPR029058">
    <property type="entry name" value="AB_hydrolase_fold"/>
</dbReference>